<dbReference type="Proteomes" id="UP000033556">
    <property type="component" value="Unassembled WGS sequence"/>
</dbReference>
<organism evidence="1 2">
    <name type="scientific">Rickettsia amblyommatis str. Ac/Pa</name>
    <dbReference type="NCBI Taxonomy" id="1359164"/>
    <lineage>
        <taxon>Bacteria</taxon>
        <taxon>Pseudomonadati</taxon>
        <taxon>Pseudomonadota</taxon>
        <taxon>Alphaproteobacteria</taxon>
        <taxon>Rickettsiales</taxon>
        <taxon>Rickettsiaceae</taxon>
        <taxon>Rickettsieae</taxon>
        <taxon>Rickettsia</taxon>
        <taxon>spotted fever group</taxon>
    </lineage>
</organism>
<reference evidence="1 2" key="1">
    <citation type="submission" date="2015-01" db="EMBL/GenBank/DDBJ databases">
        <title>Genome Sequencing of Rickettsiales.</title>
        <authorList>
            <person name="Daugherty S.C."/>
            <person name="Su Q."/>
            <person name="Abolude K."/>
            <person name="Beier-Sexton M."/>
            <person name="Carlyon J.A."/>
            <person name="Carter R."/>
            <person name="Day N.P."/>
            <person name="Dumler S.J."/>
            <person name="Dyachenko V."/>
            <person name="Godinez A."/>
            <person name="Kurtti T.J."/>
            <person name="Lichay M."/>
            <person name="Mullins K.E."/>
            <person name="Ott S."/>
            <person name="Pappas-Brown V."/>
            <person name="Paris D.H."/>
            <person name="Patel P."/>
            <person name="Richards A.L."/>
            <person name="Sadzewicz L."/>
            <person name="Sears K."/>
            <person name="Seidman D."/>
            <person name="Sengamalay N."/>
            <person name="Stenos J."/>
            <person name="Tallon L.J."/>
            <person name="Vincent G."/>
            <person name="Fraser C.M."/>
            <person name="Munderloh U."/>
            <person name="Dunning-Hotopp J.C."/>
        </authorList>
    </citation>
    <scope>NUCLEOTIDE SEQUENCE [LARGE SCALE GENOMIC DNA]</scope>
    <source>
        <strain evidence="1 2">Ac/Pa</strain>
    </source>
</reference>
<dbReference type="AlphaFoldDB" id="A0A0F3N4K1"/>
<name>A0A0F3N4K1_RICAM</name>
<protein>
    <submittedName>
        <fullName evidence="1">Putative TPR repeat-containing protein</fullName>
    </submittedName>
</protein>
<dbReference type="PATRIC" id="fig|1359164.3.peg.1608"/>
<keyword evidence="2" id="KW-1185">Reference proteome</keyword>
<evidence type="ECO:0000313" key="1">
    <source>
        <dbReference type="EMBL" id="KJV62592.1"/>
    </source>
</evidence>
<comment type="caution">
    <text evidence="1">The sequence shown here is derived from an EMBL/GenBank/DDBJ whole genome shotgun (WGS) entry which is preliminary data.</text>
</comment>
<sequence length="57" mass="6799">MHLNKHKEAKENFHLAIKYKLNLITEYEAIIHALRKLSNNLIANEFEEKLQILKNNI</sequence>
<dbReference type="EMBL" id="LANR01000001">
    <property type="protein sequence ID" value="KJV62592.1"/>
    <property type="molecule type" value="Genomic_DNA"/>
</dbReference>
<gene>
    <name evidence="1" type="ORF">APHACPA_1623</name>
</gene>
<proteinExistence type="predicted"/>
<evidence type="ECO:0000313" key="2">
    <source>
        <dbReference type="Proteomes" id="UP000033556"/>
    </source>
</evidence>
<accession>A0A0F3N4K1</accession>